<dbReference type="PANTHER" id="PTHR33325">
    <property type="entry name" value="ZINC FINGER, CCHC-TYPE-RELATED"/>
    <property type="match status" value="1"/>
</dbReference>
<dbReference type="PANTHER" id="PTHR33325:SF11">
    <property type="entry name" value="COLD SHOCK DOMAIN-CONTAINING PROTEIN 4-LIKE"/>
    <property type="match status" value="1"/>
</dbReference>
<dbReference type="AlphaFoldDB" id="A0A8T1RII4"/>
<dbReference type="EMBL" id="CM031809">
    <property type="protein sequence ID" value="KAG6667210.1"/>
    <property type="molecule type" value="Genomic_DNA"/>
</dbReference>
<gene>
    <name evidence="1" type="ORF">CIPAW_01G085300</name>
</gene>
<organism evidence="1 2">
    <name type="scientific">Carya illinoinensis</name>
    <name type="common">Pecan</name>
    <dbReference type="NCBI Taxonomy" id="32201"/>
    <lineage>
        <taxon>Eukaryota</taxon>
        <taxon>Viridiplantae</taxon>
        <taxon>Streptophyta</taxon>
        <taxon>Embryophyta</taxon>
        <taxon>Tracheophyta</taxon>
        <taxon>Spermatophyta</taxon>
        <taxon>Magnoliopsida</taxon>
        <taxon>eudicotyledons</taxon>
        <taxon>Gunneridae</taxon>
        <taxon>Pentapetalae</taxon>
        <taxon>rosids</taxon>
        <taxon>fabids</taxon>
        <taxon>Fagales</taxon>
        <taxon>Juglandaceae</taxon>
        <taxon>Carya</taxon>
    </lineage>
</organism>
<keyword evidence="2" id="KW-1185">Reference proteome</keyword>
<sequence>MEADGKSPKSKAKHGYYGCHRCGMTRHWARACRTSKYLVDLYQSSIKEKIKNFETNFAEPSYAFDSIDGEDITNLDVSDFFEDFSVRVDHLIGDGSIPF</sequence>
<name>A0A8T1RII4_CARIL</name>
<accession>A0A8T1RII4</accession>
<comment type="caution">
    <text evidence="1">The sequence shown here is derived from an EMBL/GenBank/DDBJ whole genome shotgun (WGS) entry which is preliminary data.</text>
</comment>
<evidence type="ECO:0000313" key="2">
    <source>
        <dbReference type="Proteomes" id="UP000811609"/>
    </source>
</evidence>
<protein>
    <recommendedName>
        <fullName evidence="3">CCHC-type domain-containing protein</fullName>
    </recommendedName>
</protein>
<evidence type="ECO:0008006" key="3">
    <source>
        <dbReference type="Google" id="ProtNLM"/>
    </source>
</evidence>
<dbReference type="Proteomes" id="UP000811609">
    <property type="component" value="Chromosome 1"/>
</dbReference>
<reference evidence="1" key="1">
    <citation type="submission" date="2020-12" db="EMBL/GenBank/DDBJ databases">
        <title>WGS assembly of Carya illinoinensis cv. Pawnee.</title>
        <authorList>
            <person name="Platts A."/>
            <person name="Shu S."/>
            <person name="Wright S."/>
            <person name="Barry K."/>
            <person name="Edger P."/>
            <person name="Pires J.C."/>
            <person name="Schmutz J."/>
        </authorList>
    </citation>
    <scope>NUCLEOTIDE SEQUENCE</scope>
    <source>
        <tissue evidence="1">Leaf</tissue>
    </source>
</reference>
<proteinExistence type="predicted"/>
<evidence type="ECO:0000313" key="1">
    <source>
        <dbReference type="EMBL" id="KAG6667210.1"/>
    </source>
</evidence>